<reference evidence="2" key="1">
    <citation type="journal article" date="2019" name="Int. J. Syst. Evol. Microbiol.">
        <title>The Global Catalogue of Microorganisms (GCM) 10K type strain sequencing project: providing services to taxonomists for standard genome sequencing and annotation.</title>
        <authorList>
            <consortium name="The Broad Institute Genomics Platform"/>
            <consortium name="The Broad Institute Genome Sequencing Center for Infectious Disease"/>
            <person name="Wu L."/>
            <person name="Ma J."/>
        </authorList>
    </citation>
    <scope>NUCLEOTIDE SEQUENCE [LARGE SCALE GENOMIC DNA]</scope>
    <source>
        <strain evidence="2">CGMCC 4.7349</strain>
    </source>
</reference>
<name>A0ABQ2LPY9_9ACTN</name>
<dbReference type="Proteomes" id="UP000656881">
    <property type="component" value="Unassembled WGS sequence"/>
</dbReference>
<dbReference type="EMBL" id="BMNG01000004">
    <property type="protein sequence ID" value="GGO41654.1"/>
    <property type="molecule type" value="Genomic_DNA"/>
</dbReference>
<evidence type="ECO:0000313" key="1">
    <source>
        <dbReference type="EMBL" id="GGO41654.1"/>
    </source>
</evidence>
<accession>A0ABQ2LPY9</accession>
<evidence type="ECO:0000313" key="2">
    <source>
        <dbReference type="Proteomes" id="UP000656881"/>
    </source>
</evidence>
<proteinExistence type="predicted"/>
<organism evidence="1 2">
    <name type="scientific">Streptomyces lasiicapitis</name>
    <dbReference type="NCBI Taxonomy" id="1923961"/>
    <lineage>
        <taxon>Bacteria</taxon>
        <taxon>Bacillati</taxon>
        <taxon>Actinomycetota</taxon>
        <taxon>Actinomycetes</taxon>
        <taxon>Kitasatosporales</taxon>
        <taxon>Streptomycetaceae</taxon>
        <taxon>Streptomyces</taxon>
    </lineage>
</organism>
<dbReference type="RefSeq" id="WP_164326948.1">
    <property type="nucleotide sequence ID" value="NZ_BMNG01000004.1"/>
</dbReference>
<protein>
    <submittedName>
        <fullName evidence="1">Uncharacterized protein</fullName>
    </submittedName>
</protein>
<gene>
    <name evidence="1" type="ORF">GCM10012286_21770</name>
</gene>
<keyword evidence="2" id="KW-1185">Reference proteome</keyword>
<comment type="caution">
    <text evidence="1">The sequence shown here is derived from an EMBL/GenBank/DDBJ whole genome shotgun (WGS) entry which is preliminary data.</text>
</comment>
<sequence length="70" mass="7559">MSAAPFTMPFTVRSDEPVTHEHVLPQPDGALVAEVHRVSGLRGMRNGRLVASPARELRARAAHHALLGLV</sequence>